<feature type="non-terminal residue" evidence="2">
    <location>
        <position position="1"/>
    </location>
</feature>
<feature type="non-terminal residue" evidence="2">
    <location>
        <position position="111"/>
    </location>
</feature>
<keyword evidence="3" id="KW-1185">Reference proteome</keyword>
<sequence length="111" mass="12324">MASRPRSTAPVPHSLHNAGPHPDAGQERHCPGIQPCEAEAEEPLANTQARCSFGRAVQHRPPVCLHCISTRPGWALRWLHLGRQRTGVLPQEAAEEEVRWQVLEQVTSWSA</sequence>
<accession>A0A699YW49</accession>
<evidence type="ECO:0000313" key="2">
    <source>
        <dbReference type="EMBL" id="GFH11276.1"/>
    </source>
</evidence>
<organism evidence="2 3">
    <name type="scientific">Haematococcus lacustris</name>
    <name type="common">Green alga</name>
    <name type="synonym">Haematococcus pluvialis</name>
    <dbReference type="NCBI Taxonomy" id="44745"/>
    <lineage>
        <taxon>Eukaryota</taxon>
        <taxon>Viridiplantae</taxon>
        <taxon>Chlorophyta</taxon>
        <taxon>core chlorophytes</taxon>
        <taxon>Chlorophyceae</taxon>
        <taxon>CS clade</taxon>
        <taxon>Chlamydomonadales</taxon>
        <taxon>Haematococcaceae</taxon>
        <taxon>Haematococcus</taxon>
    </lineage>
</organism>
<dbReference type="Proteomes" id="UP000485058">
    <property type="component" value="Unassembled WGS sequence"/>
</dbReference>
<reference evidence="2 3" key="1">
    <citation type="submission" date="2020-02" db="EMBL/GenBank/DDBJ databases">
        <title>Draft genome sequence of Haematococcus lacustris strain NIES-144.</title>
        <authorList>
            <person name="Morimoto D."/>
            <person name="Nakagawa S."/>
            <person name="Yoshida T."/>
            <person name="Sawayama S."/>
        </authorList>
    </citation>
    <scope>NUCLEOTIDE SEQUENCE [LARGE SCALE GENOMIC DNA]</scope>
    <source>
        <strain evidence="2 3">NIES-144</strain>
    </source>
</reference>
<gene>
    <name evidence="2" type="ORF">HaLaN_06751</name>
</gene>
<evidence type="ECO:0000313" key="3">
    <source>
        <dbReference type="Proteomes" id="UP000485058"/>
    </source>
</evidence>
<dbReference type="EMBL" id="BLLF01000389">
    <property type="protein sequence ID" value="GFH11276.1"/>
    <property type="molecule type" value="Genomic_DNA"/>
</dbReference>
<feature type="region of interest" description="Disordered" evidence="1">
    <location>
        <begin position="1"/>
        <end position="32"/>
    </location>
</feature>
<protein>
    <submittedName>
        <fullName evidence="2">Uncharacterized protein</fullName>
    </submittedName>
</protein>
<comment type="caution">
    <text evidence="2">The sequence shown here is derived from an EMBL/GenBank/DDBJ whole genome shotgun (WGS) entry which is preliminary data.</text>
</comment>
<name>A0A699YW49_HAELA</name>
<evidence type="ECO:0000256" key="1">
    <source>
        <dbReference type="SAM" id="MobiDB-lite"/>
    </source>
</evidence>
<proteinExistence type="predicted"/>
<dbReference type="AlphaFoldDB" id="A0A699YW49"/>